<organism evidence="2 3">
    <name type="scientific">Champsocephalus esox</name>
    <name type="common">pike icefish</name>
    <dbReference type="NCBI Taxonomy" id="159716"/>
    <lineage>
        <taxon>Eukaryota</taxon>
        <taxon>Metazoa</taxon>
        <taxon>Chordata</taxon>
        <taxon>Craniata</taxon>
        <taxon>Vertebrata</taxon>
        <taxon>Euteleostomi</taxon>
        <taxon>Actinopterygii</taxon>
        <taxon>Neopterygii</taxon>
        <taxon>Teleostei</taxon>
        <taxon>Neoteleostei</taxon>
        <taxon>Acanthomorphata</taxon>
        <taxon>Eupercaria</taxon>
        <taxon>Perciformes</taxon>
        <taxon>Notothenioidei</taxon>
        <taxon>Channichthyidae</taxon>
        <taxon>Champsocephalus</taxon>
    </lineage>
</organism>
<proteinExistence type="predicted"/>
<dbReference type="Proteomes" id="UP001335648">
    <property type="component" value="Unassembled WGS sequence"/>
</dbReference>
<reference evidence="2 3" key="1">
    <citation type="journal article" date="2023" name="Mol. Biol. Evol.">
        <title>Genomics of Secondarily Temperate Adaptation in the Only Non-Antarctic Icefish.</title>
        <authorList>
            <person name="Rivera-Colon A.G."/>
            <person name="Rayamajhi N."/>
            <person name="Minhas B.F."/>
            <person name="Madrigal G."/>
            <person name="Bilyk K.T."/>
            <person name="Yoon V."/>
            <person name="Hune M."/>
            <person name="Gregory S."/>
            <person name="Cheng C.H.C."/>
            <person name="Catchen J.M."/>
        </authorList>
    </citation>
    <scope>NUCLEOTIDE SEQUENCE [LARGE SCALE GENOMIC DNA]</scope>
    <source>
        <strain evidence="2">JC2023a</strain>
    </source>
</reference>
<evidence type="ECO:0000256" key="1">
    <source>
        <dbReference type="SAM" id="MobiDB-lite"/>
    </source>
</evidence>
<evidence type="ECO:0000313" key="2">
    <source>
        <dbReference type="EMBL" id="KAK5909404.1"/>
    </source>
</evidence>
<sequence length="119" mass="12902">MSHHVSNAAVWDPYLPSWLRGSWGPHSSLAETQTAAGSGQAQINSAEIHRVLRKQTDPAGDADVRTHQQGGGRGVTEGVTHKVPGSIRADYLQTTMSPDQETPGQNTHTKVVFLHRDNN</sequence>
<feature type="region of interest" description="Disordered" evidence="1">
    <location>
        <begin position="55"/>
        <end position="85"/>
    </location>
</feature>
<evidence type="ECO:0000313" key="3">
    <source>
        <dbReference type="Proteomes" id="UP001335648"/>
    </source>
</evidence>
<dbReference type="EMBL" id="JAULUE010002048">
    <property type="protein sequence ID" value="KAK5909404.1"/>
    <property type="molecule type" value="Genomic_DNA"/>
</dbReference>
<dbReference type="AlphaFoldDB" id="A0AAN8CTM9"/>
<protein>
    <submittedName>
        <fullName evidence="2">Uncharacterized protein</fullName>
    </submittedName>
</protein>
<feature type="compositionally biased region" description="Basic and acidic residues" evidence="1">
    <location>
        <begin position="55"/>
        <end position="66"/>
    </location>
</feature>
<keyword evidence="3" id="KW-1185">Reference proteome</keyword>
<gene>
    <name evidence="2" type="ORF">CesoFtcFv8_003336</name>
</gene>
<name>A0AAN8CTM9_9TELE</name>
<accession>A0AAN8CTM9</accession>
<comment type="caution">
    <text evidence="2">The sequence shown here is derived from an EMBL/GenBank/DDBJ whole genome shotgun (WGS) entry which is preliminary data.</text>
</comment>